<dbReference type="AlphaFoldDB" id="A0A133UFU3"/>
<evidence type="ECO:0000313" key="2">
    <source>
        <dbReference type="EMBL" id="KXA92996.1"/>
    </source>
</evidence>
<reference evidence="2 3" key="1">
    <citation type="journal article" date="2016" name="Sci. Rep.">
        <title>Metabolic traits of an uncultured archaeal lineage -MSBL1- from brine pools of the Red Sea.</title>
        <authorList>
            <person name="Mwirichia R."/>
            <person name="Alam I."/>
            <person name="Rashid M."/>
            <person name="Vinu M."/>
            <person name="Ba-Alawi W."/>
            <person name="Anthony Kamau A."/>
            <person name="Kamanda Ngugi D."/>
            <person name="Goker M."/>
            <person name="Klenk H.P."/>
            <person name="Bajic V."/>
            <person name="Stingl U."/>
        </authorList>
    </citation>
    <scope>NUCLEOTIDE SEQUENCE [LARGE SCALE GENOMIC DNA]</scope>
    <source>
        <strain evidence="2">SCGC-AAA259E17</strain>
    </source>
</reference>
<feature type="transmembrane region" description="Helical" evidence="1">
    <location>
        <begin position="110"/>
        <end position="131"/>
    </location>
</feature>
<keyword evidence="1" id="KW-0812">Transmembrane</keyword>
<name>A0A133UFU3_9EURY</name>
<evidence type="ECO:0000313" key="3">
    <source>
        <dbReference type="Proteomes" id="UP000070373"/>
    </source>
</evidence>
<keyword evidence="1" id="KW-1133">Transmembrane helix</keyword>
<evidence type="ECO:0000256" key="1">
    <source>
        <dbReference type="SAM" id="Phobius"/>
    </source>
</evidence>
<organism evidence="2 3">
    <name type="scientific">candidate division MSBL1 archaeon SCGC-AAA259E17</name>
    <dbReference type="NCBI Taxonomy" id="1698263"/>
    <lineage>
        <taxon>Archaea</taxon>
        <taxon>Methanobacteriati</taxon>
        <taxon>Methanobacteriota</taxon>
        <taxon>candidate division MSBL1</taxon>
    </lineage>
</organism>
<accession>A0A133UFU3</accession>
<feature type="transmembrane region" description="Helical" evidence="1">
    <location>
        <begin position="84"/>
        <end position="104"/>
    </location>
</feature>
<proteinExistence type="predicted"/>
<keyword evidence="1" id="KW-0472">Membrane</keyword>
<protein>
    <submittedName>
        <fullName evidence="2">Uncharacterized protein</fullName>
    </submittedName>
</protein>
<comment type="caution">
    <text evidence="2">The sequence shown here is derived from an EMBL/GenBank/DDBJ whole genome shotgun (WGS) entry which is preliminary data.</text>
</comment>
<dbReference type="EMBL" id="LHXN01000020">
    <property type="protein sequence ID" value="KXA92996.1"/>
    <property type="molecule type" value="Genomic_DNA"/>
</dbReference>
<sequence>MACGTGGFLLEAIKTVWDRIEEEYSGVSEPQSQILELISDEPNKKVMGKMSIEKKAQNRRERDLSKHSEVFSEKGGGTRRWNRWWTLATITAAATFVSLILELLGVIGELGIIIGLGGLTLTLLFGMQGVVSSLDYRRSFEVLAKNQAETHSILRNIRDSLEK</sequence>
<gene>
    <name evidence="2" type="ORF">AKJ64_01645</name>
</gene>
<keyword evidence="3" id="KW-1185">Reference proteome</keyword>
<dbReference type="Proteomes" id="UP000070373">
    <property type="component" value="Unassembled WGS sequence"/>
</dbReference>